<comment type="caution">
    <text evidence="1">The sequence shown here is derived from an EMBL/GenBank/DDBJ whole genome shotgun (WGS) entry which is preliminary data.</text>
</comment>
<protein>
    <submittedName>
        <fullName evidence="1">Uncharacterized protein</fullName>
    </submittedName>
</protein>
<dbReference type="Proteomes" id="UP000814033">
    <property type="component" value="Unassembled WGS sequence"/>
</dbReference>
<name>A0ACB8S2W7_9AGAM</name>
<organism evidence="1 2">
    <name type="scientific">Auriscalpium vulgare</name>
    <dbReference type="NCBI Taxonomy" id="40419"/>
    <lineage>
        <taxon>Eukaryota</taxon>
        <taxon>Fungi</taxon>
        <taxon>Dikarya</taxon>
        <taxon>Basidiomycota</taxon>
        <taxon>Agaricomycotina</taxon>
        <taxon>Agaricomycetes</taxon>
        <taxon>Russulales</taxon>
        <taxon>Auriscalpiaceae</taxon>
        <taxon>Auriscalpium</taxon>
    </lineage>
</organism>
<evidence type="ECO:0000313" key="2">
    <source>
        <dbReference type="Proteomes" id="UP000814033"/>
    </source>
</evidence>
<sequence length="549" mass="59716">MFSARTPCDYKPPHWKNLPQREQSGLAHPGYSRSPLASIQPNSSFSCSEPHLAHLETPKKLKPKKSAASIVRRAAAYMRSPPTRSKSSCRANDGNAQKTPKNKRITLPSDDDSATRLVLPRDDVSFSASAFFRRVDAVSAGAARTIDQPPLARRSSRQMLTDASRKSSLRKIQSIAALSREGTTRYVVEPPLPPLSLLPALSLQPGPVNYKMSDQTLPQHLPLVKTFDSLAELQAMSAELTELPLLDSPPPAPPRTRPAAPRDPLAQLMAVAEELRFLEHLDSDDPLPFSSLLPPSLLSFLEVGCLIETPFKTPCISRRIVEMEVFANPFNGADVPSIVVTQPDDATGTLSHNSTIVFAPSTGLLCPPPTNSRGRVDAAPPALLPSSASRDTAVFYAPFLNNLAHCDCEHCVRAFEPDNPWDPLSLLEDLPLISPSLSPPRAATVQRVAVDVPIATEPEPRVLRRKSTLLQRVLSGRRAEPPPAAPVPSPPDLQPPRRSLFRMSFSKKGAGKMKGKLSKESIGMPMMLEPGLFPAVTMEPPLGGPWEQC</sequence>
<reference evidence="1" key="2">
    <citation type="journal article" date="2022" name="New Phytol.">
        <title>Evolutionary transition to the ectomycorrhizal habit in the genomes of a hyperdiverse lineage of mushroom-forming fungi.</title>
        <authorList>
            <person name="Looney B."/>
            <person name="Miyauchi S."/>
            <person name="Morin E."/>
            <person name="Drula E."/>
            <person name="Courty P.E."/>
            <person name="Kohler A."/>
            <person name="Kuo A."/>
            <person name="LaButti K."/>
            <person name="Pangilinan J."/>
            <person name="Lipzen A."/>
            <person name="Riley R."/>
            <person name="Andreopoulos W."/>
            <person name="He G."/>
            <person name="Johnson J."/>
            <person name="Nolan M."/>
            <person name="Tritt A."/>
            <person name="Barry K.W."/>
            <person name="Grigoriev I.V."/>
            <person name="Nagy L.G."/>
            <person name="Hibbett D."/>
            <person name="Henrissat B."/>
            <person name="Matheny P.B."/>
            <person name="Labbe J."/>
            <person name="Martin F.M."/>
        </authorList>
    </citation>
    <scope>NUCLEOTIDE SEQUENCE</scope>
    <source>
        <strain evidence="1">FP105234-sp</strain>
    </source>
</reference>
<reference evidence="1" key="1">
    <citation type="submission" date="2021-02" db="EMBL/GenBank/DDBJ databases">
        <authorList>
            <consortium name="DOE Joint Genome Institute"/>
            <person name="Ahrendt S."/>
            <person name="Looney B.P."/>
            <person name="Miyauchi S."/>
            <person name="Morin E."/>
            <person name="Drula E."/>
            <person name="Courty P.E."/>
            <person name="Chicoki N."/>
            <person name="Fauchery L."/>
            <person name="Kohler A."/>
            <person name="Kuo A."/>
            <person name="Labutti K."/>
            <person name="Pangilinan J."/>
            <person name="Lipzen A."/>
            <person name="Riley R."/>
            <person name="Andreopoulos W."/>
            <person name="He G."/>
            <person name="Johnson J."/>
            <person name="Barry K.W."/>
            <person name="Grigoriev I.V."/>
            <person name="Nagy L."/>
            <person name="Hibbett D."/>
            <person name="Henrissat B."/>
            <person name="Matheny P.B."/>
            <person name="Labbe J."/>
            <person name="Martin F."/>
        </authorList>
    </citation>
    <scope>NUCLEOTIDE SEQUENCE</scope>
    <source>
        <strain evidence="1">FP105234-sp</strain>
    </source>
</reference>
<proteinExistence type="predicted"/>
<dbReference type="EMBL" id="MU275858">
    <property type="protein sequence ID" value="KAI0050741.1"/>
    <property type="molecule type" value="Genomic_DNA"/>
</dbReference>
<evidence type="ECO:0000313" key="1">
    <source>
        <dbReference type="EMBL" id="KAI0050741.1"/>
    </source>
</evidence>
<accession>A0ACB8S2W7</accession>
<keyword evidence="2" id="KW-1185">Reference proteome</keyword>
<gene>
    <name evidence="1" type="ORF">FA95DRAFT_1555216</name>
</gene>